<dbReference type="InterPro" id="IPR038107">
    <property type="entry name" value="Glycos_transf_N_sf"/>
</dbReference>
<organism evidence="12 13">
    <name type="scientific">Paracoccus thiocyanatus</name>
    <dbReference type="NCBI Taxonomy" id="34006"/>
    <lineage>
        <taxon>Bacteria</taxon>
        <taxon>Pseudomonadati</taxon>
        <taxon>Pseudomonadota</taxon>
        <taxon>Alphaproteobacteria</taxon>
        <taxon>Rhodobacterales</taxon>
        <taxon>Paracoccaceae</taxon>
        <taxon>Paracoccus</taxon>
    </lineage>
</organism>
<comment type="function">
    <text evidence="1 9">Involved in lipopolysaccharide (LPS) biosynthesis. Catalyzes the transfer of 3-deoxy-D-manno-octulosonate (Kdo) residue(s) from CMP-Kdo to lipid IV(A), the tetraacyldisaccharide-1,4'-bisphosphate precursor of lipid A.</text>
</comment>
<comment type="similarity">
    <text evidence="9">Belongs to the glycosyltransferase group 1 family.</text>
</comment>
<dbReference type="Pfam" id="PF04413">
    <property type="entry name" value="Glycos_transf_N"/>
    <property type="match status" value="1"/>
</dbReference>
<dbReference type="GO" id="GO:0009245">
    <property type="term" value="P:lipid A biosynthetic process"/>
    <property type="evidence" value="ECO:0007669"/>
    <property type="project" value="TreeGrafter"/>
</dbReference>
<evidence type="ECO:0000256" key="2">
    <source>
        <dbReference type="ARBA" id="ARBA00004713"/>
    </source>
</evidence>
<evidence type="ECO:0000256" key="8">
    <source>
        <dbReference type="PIRSR" id="PIRSR639901-1"/>
    </source>
</evidence>
<reference evidence="12 13" key="1">
    <citation type="submission" date="2017-01" db="EMBL/GenBank/DDBJ databases">
        <authorList>
            <person name="Varghese N."/>
            <person name="Submissions S."/>
        </authorList>
    </citation>
    <scope>NUCLEOTIDE SEQUENCE [LARGE SCALE GENOMIC DNA]</scope>
    <source>
        <strain evidence="12 13">ATCC 700171</strain>
    </source>
</reference>
<proteinExistence type="inferred from homology"/>
<dbReference type="GO" id="GO:0043842">
    <property type="term" value="F:Kdo transferase activity"/>
    <property type="evidence" value="ECO:0007669"/>
    <property type="project" value="UniProtKB-EC"/>
</dbReference>
<gene>
    <name evidence="12" type="ORF">SAMN05421641_11260</name>
</gene>
<evidence type="ECO:0000256" key="9">
    <source>
        <dbReference type="RuleBase" id="RU365103"/>
    </source>
</evidence>
<keyword evidence="9" id="KW-0448">Lipopolysaccharide biosynthesis</keyword>
<comment type="pathway">
    <text evidence="2 9">Bacterial outer membrane biogenesis; LPS core biosynthesis.</text>
</comment>
<keyword evidence="9" id="KW-0472">Membrane</keyword>
<dbReference type="InterPro" id="IPR007507">
    <property type="entry name" value="Glycos_transf_N"/>
</dbReference>
<keyword evidence="9" id="KW-1003">Cell membrane</keyword>
<evidence type="ECO:0000313" key="12">
    <source>
        <dbReference type="EMBL" id="SIQ69986.1"/>
    </source>
</evidence>
<evidence type="ECO:0000256" key="1">
    <source>
        <dbReference type="ARBA" id="ARBA00003394"/>
    </source>
</evidence>
<evidence type="ECO:0000256" key="10">
    <source>
        <dbReference type="SAM" id="SignalP"/>
    </source>
</evidence>
<dbReference type="OrthoDB" id="9789797at2"/>
<dbReference type="GO" id="GO:0009244">
    <property type="term" value="P:lipopolysaccharide core region biosynthetic process"/>
    <property type="evidence" value="ECO:0007669"/>
    <property type="project" value="UniProtKB-UniRule"/>
</dbReference>
<dbReference type="EMBL" id="FTMK01000012">
    <property type="protein sequence ID" value="SIQ69986.1"/>
    <property type="molecule type" value="Genomic_DNA"/>
</dbReference>
<feature type="active site" description="Proton acceptor" evidence="8">
    <location>
        <position position="49"/>
    </location>
</feature>
<feature type="chain" id="PRO_5012613712" description="3-deoxy-D-manno-octulosonic acid transferase" evidence="10">
    <location>
        <begin position="24"/>
        <end position="410"/>
    </location>
</feature>
<dbReference type="Gene3D" id="3.40.50.2000">
    <property type="entry name" value="Glycogen Phosphorylase B"/>
    <property type="match status" value="1"/>
</dbReference>
<dbReference type="GO" id="GO:0005886">
    <property type="term" value="C:plasma membrane"/>
    <property type="evidence" value="ECO:0007669"/>
    <property type="project" value="UniProtKB-SubCell"/>
</dbReference>
<protein>
    <recommendedName>
        <fullName evidence="4 9">3-deoxy-D-manno-octulosonic acid transferase</fullName>
        <shortName evidence="9">Kdo transferase</shortName>
        <ecNumber evidence="3 9">2.4.99.12</ecNumber>
    </recommendedName>
    <alternativeName>
        <fullName evidence="6 9">Lipid IV(A) 3-deoxy-D-manno-octulosonic acid transferase</fullName>
    </alternativeName>
</protein>
<dbReference type="InterPro" id="IPR039901">
    <property type="entry name" value="Kdotransferase"/>
</dbReference>
<evidence type="ECO:0000259" key="11">
    <source>
        <dbReference type="Pfam" id="PF04413"/>
    </source>
</evidence>
<feature type="signal peptide" evidence="10">
    <location>
        <begin position="1"/>
        <end position="23"/>
    </location>
</feature>
<evidence type="ECO:0000256" key="6">
    <source>
        <dbReference type="ARBA" id="ARBA00031445"/>
    </source>
</evidence>
<feature type="domain" description="3-deoxy-D-manno-octulosonic-acid transferase N-terminal" evidence="11">
    <location>
        <begin position="36"/>
        <end position="192"/>
    </location>
</feature>
<name>A0A1N6UXG2_9RHOB</name>
<comment type="catalytic activity">
    <reaction evidence="7 9">
        <text>lipid IVA (E. coli) + CMP-3-deoxy-beta-D-manno-octulosonate = alpha-Kdo-(2-&gt;6)-lipid IVA (E. coli) + CMP + H(+)</text>
        <dbReference type="Rhea" id="RHEA:28066"/>
        <dbReference type="ChEBI" id="CHEBI:15378"/>
        <dbReference type="ChEBI" id="CHEBI:58603"/>
        <dbReference type="ChEBI" id="CHEBI:60364"/>
        <dbReference type="ChEBI" id="CHEBI:60377"/>
        <dbReference type="ChEBI" id="CHEBI:85987"/>
        <dbReference type="EC" id="2.4.99.12"/>
    </reaction>
</comment>
<dbReference type="UniPathway" id="UPA00958"/>
<comment type="subcellular location">
    <subcellularLocation>
        <location evidence="9">Cell membrane</location>
    </subcellularLocation>
</comment>
<dbReference type="RefSeq" id="WP_149765802.1">
    <property type="nucleotide sequence ID" value="NZ_FTMK01000012.1"/>
</dbReference>
<evidence type="ECO:0000256" key="4">
    <source>
        <dbReference type="ARBA" id="ARBA00019077"/>
    </source>
</evidence>
<dbReference type="Gene3D" id="3.40.50.11720">
    <property type="entry name" value="3-Deoxy-D-manno-octulosonic-acid transferase, N-terminal domain"/>
    <property type="match status" value="1"/>
</dbReference>
<keyword evidence="10" id="KW-0732">Signal</keyword>
<evidence type="ECO:0000313" key="13">
    <source>
        <dbReference type="Proteomes" id="UP000323956"/>
    </source>
</evidence>
<sequence>MRPSGPTASLALWLHLRRAAALAGGPVGPVAAPPGDGPLILLHLSERGEEPPQAGALVTALVARRPGLRFAFLGAAPPPDALPAGLRAVSLALPGDPAGTRSLIRALGPRAALILGDQLPAALITEMAEQRLPVILAEARLAGHNRRASWRGAVDRGLMDKITRILAPDPAAAATARRLGAAPQRIELTGPITETRPPLAANEAERRALAQILAGRHIWLAACPTLPEARAALAAHQAALHHNHRALLILAGLPDQAVPEIRAGLEALGLAAVLRSDDEDPSPDDHVLIAEDTHEMGLWYRLAPVCFLGGTLLPGPGLAPRHPFEPAALGSAIIHGPATQVHGAEWGQLDGASAARLVMDAAELSSAVADLSAPDQAAALAGVAWSVSTGGAAVLARIAEIVVAALEEAP</sequence>
<evidence type="ECO:0000256" key="3">
    <source>
        <dbReference type="ARBA" id="ARBA00012621"/>
    </source>
</evidence>
<accession>A0A1N6UXG2</accession>
<dbReference type="PANTHER" id="PTHR42755">
    <property type="entry name" value="3-DEOXY-MANNO-OCTULOSONATE CYTIDYLYLTRANSFERASE"/>
    <property type="match status" value="1"/>
</dbReference>
<dbReference type="SUPFAM" id="SSF53756">
    <property type="entry name" value="UDP-Glycosyltransferase/glycogen phosphorylase"/>
    <property type="match status" value="1"/>
</dbReference>
<dbReference type="AlphaFoldDB" id="A0A1N6UXG2"/>
<evidence type="ECO:0000256" key="5">
    <source>
        <dbReference type="ARBA" id="ARBA00022679"/>
    </source>
</evidence>
<dbReference type="PANTHER" id="PTHR42755:SF1">
    <property type="entry name" value="3-DEOXY-D-MANNO-OCTULOSONIC ACID TRANSFERASE, MITOCHONDRIAL-RELATED"/>
    <property type="match status" value="1"/>
</dbReference>
<dbReference type="Proteomes" id="UP000323956">
    <property type="component" value="Unassembled WGS sequence"/>
</dbReference>
<keyword evidence="5 9" id="KW-0808">Transferase</keyword>
<dbReference type="EC" id="2.4.99.12" evidence="3 9"/>
<evidence type="ECO:0000256" key="7">
    <source>
        <dbReference type="ARBA" id="ARBA00049183"/>
    </source>
</evidence>